<comment type="caution">
    <text evidence="6">The sequence shown here is derived from an EMBL/GenBank/DDBJ whole genome shotgun (WGS) entry which is preliminary data.</text>
</comment>
<dbReference type="InterPro" id="IPR011990">
    <property type="entry name" value="TPR-like_helical_dom_sf"/>
</dbReference>
<evidence type="ECO:0000313" key="6">
    <source>
        <dbReference type="EMBL" id="KAK7423679.1"/>
    </source>
</evidence>
<name>A0ABR1HS80_9HYPO</name>
<sequence>MALTAPKPQVPDLSSTDGFDSTSISAQDIGLKIFREPPDADEIEVDVVAVHGIGASPKTTWTHKKTNVNWLSNHAMLPAALPNARIMAFGYNSVWFGDDAVKQSVESVANKLLEELSKNRTNCPRRPIIFIGHCFGGLVIQQAYTMAALHTADCPNICDSITGMVFLGTPHQGITDNSALSTQGKIYSAIVQAKVQIQDNALQTMAQNHEMLVNTVHNFTRKVNTSKPPPKLYCFFEQKKSKVGRLVGLDTSPEFVVNEASGSLSGHSKQGLPLNHFHMNKFEDSDDNNYQCVSYQIVKMVKEATETAEDPRLDKLSPKLSPRLQIPTLAAPIAKEANFAPRWGILEAIESKFRKKAHVALCGGSGNGKTHIAVEYAHKYHHEHPGSNVYWVNSTSSEQFELSYKRIGENLRLSKESCEANGVVGAVRHFLKKDPSASWLMVLDGLDNEDDLVATEAPNSGKPLLEFLPIGEHARILITTRSKRLAARMVREKTEYVVPVNPLRKEDASHLLFGKVTANPIKMKWVEEITGMLSGSAGALTLALAFRQKSGKRFSTKKYLETIISQSAKRPGVESAWQLLYDLLKSDHPEAGDLMLLVCALNVQCIPNILFERHQLFEQIPVLEQCGIIEPQEDRRLFYITPMFRQLAQNWLAQHISEKTSTEEWVLSATLQKFNSETAETLLPCALAAMNLQPASTQSKRDLAALLFRVSQHYVQLAQYRKALQCLERCLSLREADRESEMKQALIEETKRAIAQANSLLSRPKPETAQSQSGTERSLVTAAQGSAGNVASAKKQLQELESSDAQWQHRNTVRKASDVAALRLMHGQLDETETTVELYQRVLGWCREKHGPNHVETARNQYNLALAYGAQGQYDEAEDLFRSALGVLEAQTNPKKPDWALEMLFLKVLGSLGSMYCSQGRLDEAEAAFRVVLPGQLMKLGLNHPDTLVTRHDVALLLQQRGNLDSMAEELREVLRAQVRLLEPNDPATLRTAGSMALNFRLKGKREDAESLYKAVLKTQTNTLGETHRDTVETGVRLDELMQEMGK</sequence>
<feature type="region of interest" description="Disordered" evidence="3">
    <location>
        <begin position="1"/>
        <end position="21"/>
    </location>
</feature>
<dbReference type="Pfam" id="PF05057">
    <property type="entry name" value="DUF676"/>
    <property type="match status" value="1"/>
</dbReference>
<comment type="similarity">
    <text evidence="1">Belongs to the putative lipase ROG1 family.</text>
</comment>
<protein>
    <recommendedName>
        <fullName evidence="8">NB-ARC domain-containing protein</fullName>
    </recommendedName>
</protein>
<dbReference type="SUPFAM" id="SSF52540">
    <property type="entry name" value="P-loop containing nucleoside triphosphate hydrolases"/>
    <property type="match status" value="1"/>
</dbReference>
<organism evidence="6 7">
    <name type="scientific">Neonectria punicea</name>
    <dbReference type="NCBI Taxonomy" id="979145"/>
    <lineage>
        <taxon>Eukaryota</taxon>
        <taxon>Fungi</taxon>
        <taxon>Dikarya</taxon>
        <taxon>Ascomycota</taxon>
        <taxon>Pezizomycotina</taxon>
        <taxon>Sordariomycetes</taxon>
        <taxon>Hypocreomycetidae</taxon>
        <taxon>Hypocreales</taxon>
        <taxon>Nectriaceae</taxon>
        <taxon>Neonectria</taxon>
    </lineage>
</organism>
<feature type="domain" description="NB-ARC" evidence="4">
    <location>
        <begin position="358"/>
        <end position="519"/>
    </location>
</feature>
<dbReference type="InterPro" id="IPR007751">
    <property type="entry name" value="DUF676_lipase-like"/>
</dbReference>
<evidence type="ECO:0000313" key="7">
    <source>
        <dbReference type="Proteomes" id="UP001498476"/>
    </source>
</evidence>
<dbReference type="EMBL" id="JAZAVJ010000008">
    <property type="protein sequence ID" value="KAK7423679.1"/>
    <property type="molecule type" value="Genomic_DNA"/>
</dbReference>
<evidence type="ECO:0000256" key="3">
    <source>
        <dbReference type="SAM" id="MobiDB-lite"/>
    </source>
</evidence>
<reference evidence="6 7" key="1">
    <citation type="journal article" date="2025" name="Microbiol. Resour. Announc.">
        <title>Draft genome sequences for Neonectria magnoliae and Neonectria punicea, canker pathogens of Liriodendron tulipifera and Acer saccharum in West Virginia.</title>
        <authorList>
            <person name="Petronek H.M."/>
            <person name="Kasson M.T."/>
            <person name="Metheny A.M."/>
            <person name="Stauder C.M."/>
            <person name="Lovett B."/>
            <person name="Lynch S.C."/>
            <person name="Garnas J.R."/>
            <person name="Kasson L.R."/>
            <person name="Stajich J.E."/>
        </authorList>
    </citation>
    <scope>NUCLEOTIDE SEQUENCE [LARGE SCALE GENOMIC DNA]</scope>
    <source>
        <strain evidence="6 7">NRRL 64653</strain>
    </source>
</reference>
<accession>A0ABR1HS80</accession>
<dbReference type="Gene3D" id="1.25.40.10">
    <property type="entry name" value="Tetratricopeptide repeat domain"/>
    <property type="match status" value="2"/>
</dbReference>
<dbReference type="InterPro" id="IPR027417">
    <property type="entry name" value="P-loop_NTPase"/>
</dbReference>
<dbReference type="Pfam" id="PF13374">
    <property type="entry name" value="TPR_10"/>
    <property type="match status" value="1"/>
</dbReference>
<evidence type="ECO:0000256" key="1">
    <source>
        <dbReference type="ARBA" id="ARBA00007920"/>
    </source>
</evidence>
<dbReference type="InterPro" id="IPR052374">
    <property type="entry name" value="SERAC1"/>
</dbReference>
<gene>
    <name evidence="6" type="ORF">QQX98_000869</name>
</gene>
<keyword evidence="2" id="KW-0802">TPR repeat</keyword>
<dbReference type="Gene3D" id="3.40.50.1820">
    <property type="entry name" value="alpha/beta hydrolase"/>
    <property type="match status" value="1"/>
</dbReference>
<evidence type="ECO:0008006" key="8">
    <source>
        <dbReference type="Google" id="ProtNLM"/>
    </source>
</evidence>
<dbReference type="PANTHER" id="PTHR48182">
    <property type="entry name" value="PROTEIN SERAC1"/>
    <property type="match status" value="1"/>
</dbReference>
<dbReference type="PANTHER" id="PTHR48182:SF3">
    <property type="entry name" value="DUF676 DOMAIN-CONTAINING PROTEIN"/>
    <property type="match status" value="1"/>
</dbReference>
<keyword evidence="7" id="KW-1185">Reference proteome</keyword>
<dbReference type="SUPFAM" id="SSF53474">
    <property type="entry name" value="alpha/beta-Hydrolases"/>
    <property type="match status" value="1"/>
</dbReference>
<feature type="domain" description="DUF676" evidence="5">
    <location>
        <begin position="47"/>
        <end position="180"/>
    </location>
</feature>
<evidence type="ECO:0000259" key="4">
    <source>
        <dbReference type="Pfam" id="PF00931"/>
    </source>
</evidence>
<feature type="repeat" description="TPR" evidence="2">
    <location>
        <begin position="704"/>
        <end position="737"/>
    </location>
</feature>
<dbReference type="Pfam" id="PF13424">
    <property type="entry name" value="TPR_12"/>
    <property type="match status" value="2"/>
</dbReference>
<feature type="compositionally biased region" description="Polar residues" evidence="3">
    <location>
        <begin position="12"/>
        <end position="21"/>
    </location>
</feature>
<feature type="compositionally biased region" description="Polar residues" evidence="3">
    <location>
        <begin position="768"/>
        <end position="786"/>
    </location>
</feature>
<dbReference type="Gene3D" id="3.40.50.300">
    <property type="entry name" value="P-loop containing nucleotide triphosphate hydrolases"/>
    <property type="match status" value="1"/>
</dbReference>
<feature type="repeat" description="TPR" evidence="2">
    <location>
        <begin position="858"/>
        <end position="891"/>
    </location>
</feature>
<evidence type="ECO:0000256" key="2">
    <source>
        <dbReference type="PROSITE-ProRule" id="PRU00339"/>
    </source>
</evidence>
<dbReference type="Proteomes" id="UP001498476">
    <property type="component" value="Unassembled WGS sequence"/>
</dbReference>
<dbReference type="SMART" id="SM00028">
    <property type="entry name" value="TPR"/>
    <property type="match status" value="3"/>
</dbReference>
<dbReference type="InterPro" id="IPR029058">
    <property type="entry name" value="AB_hydrolase_fold"/>
</dbReference>
<dbReference type="Pfam" id="PF00931">
    <property type="entry name" value="NB-ARC"/>
    <property type="match status" value="1"/>
</dbReference>
<dbReference type="PROSITE" id="PS50005">
    <property type="entry name" value="TPR"/>
    <property type="match status" value="2"/>
</dbReference>
<evidence type="ECO:0000259" key="5">
    <source>
        <dbReference type="Pfam" id="PF05057"/>
    </source>
</evidence>
<dbReference type="Pfam" id="PF13181">
    <property type="entry name" value="TPR_8"/>
    <property type="match status" value="1"/>
</dbReference>
<dbReference type="InterPro" id="IPR019734">
    <property type="entry name" value="TPR_rpt"/>
</dbReference>
<proteinExistence type="inferred from homology"/>
<feature type="region of interest" description="Disordered" evidence="3">
    <location>
        <begin position="757"/>
        <end position="786"/>
    </location>
</feature>
<dbReference type="InterPro" id="IPR002182">
    <property type="entry name" value="NB-ARC"/>
</dbReference>
<dbReference type="SUPFAM" id="SSF48452">
    <property type="entry name" value="TPR-like"/>
    <property type="match status" value="2"/>
</dbReference>